<dbReference type="Pfam" id="PF03631">
    <property type="entry name" value="Virul_fac_BrkB"/>
    <property type="match status" value="1"/>
</dbReference>
<evidence type="ECO:0000256" key="5">
    <source>
        <dbReference type="ARBA" id="ARBA00023136"/>
    </source>
</evidence>
<protein>
    <submittedName>
        <fullName evidence="7">YihY/virulence factor BrkB family protein</fullName>
    </submittedName>
</protein>
<sequence>MKVETTTEVPLFHQALPWYRKLFVFIQRIVARVISSNISNAAKVITYYVLLGFFPLIIFIGNMLPYLGLDAKTVLEYLEMAFPEQILPLVRPIVVSLLGKSSSSLLSIGVIATLWAGSRAINAIRNSMNDAYQIDSSNIYSDVPIQNAIMRRFLAFLLTFIFVMSVMLIIGAFTFGQTFLEWFVPTFKLSNKILVVFSKWKWPVVVTVTLAVLLFLQYFLPNIHLKFWTVLPGTLFTAGGWLVLTQGFSLYVHYFGRSFNSYGTIGTLIIGLLWLNFAATLLMVGTVINAIFNESWHGEPQQTTSGGRLAQFLKNR</sequence>
<evidence type="ECO:0000313" key="7">
    <source>
        <dbReference type="EMBL" id="MFC6314196.1"/>
    </source>
</evidence>
<organism evidence="7 8">
    <name type="scientific">Lapidilactobacillus achengensis</name>
    <dbReference type="NCBI Taxonomy" id="2486000"/>
    <lineage>
        <taxon>Bacteria</taxon>
        <taxon>Bacillati</taxon>
        <taxon>Bacillota</taxon>
        <taxon>Bacilli</taxon>
        <taxon>Lactobacillales</taxon>
        <taxon>Lactobacillaceae</taxon>
        <taxon>Lapidilactobacillus</taxon>
    </lineage>
</organism>
<proteinExistence type="predicted"/>
<feature type="transmembrane region" description="Helical" evidence="6">
    <location>
        <begin position="200"/>
        <end position="220"/>
    </location>
</feature>
<feature type="transmembrane region" description="Helical" evidence="6">
    <location>
        <begin position="47"/>
        <end position="69"/>
    </location>
</feature>
<keyword evidence="5 6" id="KW-0472">Membrane</keyword>
<evidence type="ECO:0000256" key="3">
    <source>
        <dbReference type="ARBA" id="ARBA00022692"/>
    </source>
</evidence>
<dbReference type="Proteomes" id="UP001596310">
    <property type="component" value="Unassembled WGS sequence"/>
</dbReference>
<comment type="subcellular location">
    <subcellularLocation>
        <location evidence="1">Cell membrane</location>
        <topology evidence="1">Multi-pass membrane protein</topology>
    </subcellularLocation>
</comment>
<name>A0ABW1ULX8_9LACO</name>
<dbReference type="PIRSF" id="PIRSF035875">
    <property type="entry name" value="RNase_BN"/>
    <property type="match status" value="1"/>
</dbReference>
<accession>A0ABW1ULX8</accession>
<keyword evidence="4 6" id="KW-1133">Transmembrane helix</keyword>
<dbReference type="InterPro" id="IPR017039">
    <property type="entry name" value="Virul_fac_BrkB"/>
</dbReference>
<evidence type="ECO:0000256" key="1">
    <source>
        <dbReference type="ARBA" id="ARBA00004651"/>
    </source>
</evidence>
<keyword evidence="2" id="KW-1003">Cell membrane</keyword>
<feature type="transmembrane region" description="Helical" evidence="6">
    <location>
        <begin position="268"/>
        <end position="292"/>
    </location>
</feature>
<gene>
    <name evidence="7" type="ORF">ACFQHW_01245</name>
</gene>
<dbReference type="EMBL" id="JBHSSM010000005">
    <property type="protein sequence ID" value="MFC6314196.1"/>
    <property type="molecule type" value="Genomic_DNA"/>
</dbReference>
<evidence type="ECO:0000256" key="4">
    <source>
        <dbReference type="ARBA" id="ARBA00022989"/>
    </source>
</evidence>
<feature type="transmembrane region" description="Helical" evidence="6">
    <location>
        <begin position="227"/>
        <end position="248"/>
    </location>
</feature>
<dbReference type="PANTHER" id="PTHR30213">
    <property type="entry name" value="INNER MEMBRANE PROTEIN YHJD"/>
    <property type="match status" value="1"/>
</dbReference>
<evidence type="ECO:0000313" key="8">
    <source>
        <dbReference type="Proteomes" id="UP001596310"/>
    </source>
</evidence>
<dbReference type="RefSeq" id="WP_164511054.1">
    <property type="nucleotide sequence ID" value="NZ_JBHSSM010000005.1"/>
</dbReference>
<comment type="caution">
    <text evidence="7">The sequence shown here is derived from an EMBL/GenBank/DDBJ whole genome shotgun (WGS) entry which is preliminary data.</text>
</comment>
<keyword evidence="3 6" id="KW-0812">Transmembrane</keyword>
<evidence type="ECO:0000256" key="2">
    <source>
        <dbReference type="ARBA" id="ARBA00022475"/>
    </source>
</evidence>
<feature type="transmembrane region" description="Helical" evidence="6">
    <location>
        <begin position="89"/>
        <end position="116"/>
    </location>
</feature>
<reference evidence="8" key="1">
    <citation type="journal article" date="2019" name="Int. J. Syst. Evol. Microbiol.">
        <title>The Global Catalogue of Microorganisms (GCM) 10K type strain sequencing project: providing services to taxonomists for standard genome sequencing and annotation.</title>
        <authorList>
            <consortium name="The Broad Institute Genomics Platform"/>
            <consortium name="The Broad Institute Genome Sequencing Center for Infectious Disease"/>
            <person name="Wu L."/>
            <person name="Ma J."/>
        </authorList>
    </citation>
    <scope>NUCLEOTIDE SEQUENCE [LARGE SCALE GENOMIC DNA]</scope>
    <source>
        <strain evidence="8">CCM 8897</strain>
    </source>
</reference>
<dbReference type="NCBIfam" id="TIGR00765">
    <property type="entry name" value="yihY_not_rbn"/>
    <property type="match status" value="1"/>
</dbReference>
<evidence type="ECO:0000256" key="6">
    <source>
        <dbReference type="SAM" id="Phobius"/>
    </source>
</evidence>
<keyword evidence="8" id="KW-1185">Reference proteome</keyword>
<feature type="transmembrane region" description="Helical" evidence="6">
    <location>
        <begin position="153"/>
        <end position="180"/>
    </location>
</feature>
<dbReference type="PANTHER" id="PTHR30213:SF0">
    <property type="entry name" value="UPF0761 MEMBRANE PROTEIN YIHY"/>
    <property type="match status" value="1"/>
</dbReference>